<evidence type="ECO:0000313" key="10">
    <source>
        <dbReference type="Proteomes" id="UP000193920"/>
    </source>
</evidence>
<evidence type="ECO:0000256" key="7">
    <source>
        <dbReference type="SAM" id="Phobius"/>
    </source>
</evidence>
<feature type="transmembrane region" description="Helical" evidence="7">
    <location>
        <begin position="82"/>
        <end position="100"/>
    </location>
</feature>
<accession>A0A1Y2FKQ2</accession>
<feature type="transmembrane region" description="Helical" evidence="7">
    <location>
        <begin position="308"/>
        <end position="328"/>
    </location>
</feature>
<feature type="transmembrane region" description="Helical" evidence="7">
    <location>
        <begin position="47"/>
        <end position="70"/>
    </location>
</feature>
<dbReference type="PANTHER" id="PTHR43478:SF1">
    <property type="entry name" value="NA+_H+ ANTIPORTER NHAC-LIKE C-TERMINAL DOMAIN-CONTAINING PROTEIN"/>
    <property type="match status" value="1"/>
</dbReference>
<feature type="transmembrane region" description="Helical" evidence="7">
    <location>
        <begin position="367"/>
        <end position="386"/>
    </location>
</feature>
<evidence type="ECO:0000256" key="4">
    <source>
        <dbReference type="ARBA" id="ARBA00022989"/>
    </source>
</evidence>
<gene>
    <name evidence="9" type="ORF">LY90DRAFT_499266</name>
</gene>
<evidence type="ECO:0000256" key="3">
    <source>
        <dbReference type="ARBA" id="ARBA00022692"/>
    </source>
</evidence>
<feature type="domain" description="Na+/H+ antiporter NhaC-like C-terminal" evidence="8">
    <location>
        <begin position="5"/>
        <end position="199"/>
    </location>
</feature>
<name>A0A1Y2FKQ2_9FUNG</name>
<keyword evidence="10" id="KW-1185">Reference proteome</keyword>
<dbReference type="InterPro" id="IPR018461">
    <property type="entry name" value="Na/H_Antiport_NhaC-like_C"/>
</dbReference>
<dbReference type="Proteomes" id="UP000193920">
    <property type="component" value="Unassembled WGS sequence"/>
</dbReference>
<feature type="transmembrane region" description="Helical" evidence="7">
    <location>
        <begin position="439"/>
        <end position="458"/>
    </location>
</feature>
<dbReference type="GO" id="GO:0005886">
    <property type="term" value="C:plasma membrane"/>
    <property type="evidence" value="ECO:0007669"/>
    <property type="project" value="UniProtKB-SubCell"/>
</dbReference>
<feature type="transmembrane region" description="Helical" evidence="7">
    <location>
        <begin position="106"/>
        <end position="126"/>
    </location>
</feature>
<evidence type="ECO:0000256" key="2">
    <source>
        <dbReference type="ARBA" id="ARBA00022475"/>
    </source>
</evidence>
<protein>
    <recommendedName>
        <fullName evidence="8">Na+/H+ antiporter NhaC-like C-terminal domain-containing protein</fullName>
    </recommendedName>
</protein>
<proteinExistence type="predicted"/>
<feature type="transmembrane region" description="Helical" evidence="7">
    <location>
        <begin position="398"/>
        <end position="419"/>
    </location>
</feature>
<keyword evidence="5 7" id="KW-0472">Membrane</keyword>
<keyword evidence="2" id="KW-1003">Cell membrane</keyword>
<dbReference type="EMBL" id="MCOG01000005">
    <property type="protein sequence ID" value="ORY84553.1"/>
    <property type="molecule type" value="Genomic_DNA"/>
</dbReference>
<dbReference type="PANTHER" id="PTHR43478">
    <property type="entry name" value="NA+/H+ ANTIPORTER-RELATED"/>
    <property type="match status" value="1"/>
</dbReference>
<evidence type="ECO:0000256" key="1">
    <source>
        <dbReference type="ARBA" id="ARBA00004651"/>
    </source>
</evidence>
<sequence length="627" mass="68493">MKTKTLIILSVSTVFTILALFGMAWYLESVPAKKAEKSDRYGIMTLLPPFVAIFLAFITKESVSSLFAGVMVGEFLLCSKNFNIVSSLINAYLALCTQVIKTLSDAWNAGILLQIVLIGGLIQVIAKMGGAMALAKALAKKANSPRKAQLITEFLGLLVFVDDCANSLIVGPMMRPVIDRLKVSREKLAFIVDSTAAPVAGIAIISTWIGLEVSLIVEGFKEVGEEVNGFGIFLRTIPFRFYNILTLIFVAMTAITLREFGPMKEAEKKARQRNNKIKDKEEEEIEESLKGNSQFDDVKPIEGVKLSIWNGIIPIGTLIVTALLSFYYNGYKAILAGEDKELIQFMKSTPISIRGVFEALANSDSSVALFQAAIIASVVSIAMAYAQKISFEDSIGEWVNGMKTIVLTGAILLLAWSLGDIAKELGTADYLVTVLKNTIPKFILPALIFIISSIVSFATGTSYGTMGILMPLAIPLSWAISSDMDFLILCVSGVLSGSIFGDHCSPISDSTIISSMGSGCSHIAHVQTQIYYAIYVAVITVVICYIPAGLGISWYISIPVAIIIMYIGLRLLGEKIPNPEDIEEEEKEETEKKGIEDQKEDKNIKDSKEETRINLDSVQEEQEKKEE</sequence>
<dbReference type="Pfam" id="PF03553">
    <property type="entry name" value="Na_H_antiporter"/>
    <property type="match status" value="2"/>
</dbReference>
<dbReference type="OrthoDB" id="5593520at2759"/>
<comment type="subcellular location">
    <subcellularLocation>
        <location evidence="1">Cell membrane</location>
        <topology evidence="1">Multi-pass membrane protein</topology>
    </subcellularLocation>
</comment>
<reference evidence="9 10" key="1">
    <citation type="submission" date="2016-08" db="EMBL/GenBank/DDBJ databases">
        <title>A Parts List for Fungal Cellulosomes Revealed by Comparative Genomics.</title>
        <authorList>
            <consortium name="DOE Joint Genome Institute"/>
            <person name="Haitjema C.H."/>
            <person name="Gilmore S.P."/>
            <person name="Henske J.K."/>
            <person name="Solomon K.V."/>
            <person name="De Groot R."/>
            <person name="Kuo A."/>
            <person name="Mondo S.J."/>
            <person name="Salamov A.A."/>
            <person name="Labutti K."/>
            <person name="Zhao Z."/>
            <person name="Chiniquy J."/>
            <person name="Barry K."/>
            <person name="Brewer H.M."/>
            <person name="Purvine S.O."/>
            <person name="Wright A.T."/>
            <person name="Boxma B."/>
            <person name="Van Alen T."/>
            <person name="Hackstein J.H."/>
            <person name="Baker S.E."/>
            <person name="Grigoriev I.V."/>
            <person name="O'Malley M.A."/>
        </authorList>
    </citation>
    <scope>NUCLEOTIDE SEQUENCE [LARGE SCALE GENOMIC DNA]</scope>
    <source>
        <strain evidence="9 10">G1</strain>
    </source>
</reference>
<feature type="transmembrane region" description="Helical" evidence="7">
    <location>
        <begin position="7"/>
        <end position="27"/>
    </location>
</feature>
<evidence type="ECO:0000256" key="6">
    <source>
        <dbReference type="SAM" id="MobiDB-lite"/>
    </source>
</evidence>
<keyword evidence="3 7" id="KW-0812">Transmembrane</keyword>
<dbReference type="AlphaFoldDB" id="A0A1Y2FKQ2"/>
<organism evidence="9 10">
    <name type="scientific">Neocallimastix californiae</name>
    <dbReference type="NCBI Taxonomy" id="1754190"/>
    <lineage>
        <taxon>Eukaryota</taxon>
        <taxon>Fungi</taxon>
        <taxon>Fungi incertae sedis</taxon>
        <taxon>Chytridiomycota</taxon>
        <taxon>Chytridiomycota incertae sedis</taxon>
        <taxon>Neocallimastigomycetes</taxon>
        <taxon>Neocallimastigales</taxon>
        <taxon>Neocallimastigaceae</taxon>
        <taxon>Neocallimastix</taxon>
    </lineage>
</organism>
<evidence type="ECO:0000259" key="8">
    <source>
        <dbReference type="Pfam" id="PF03553"/>
    </source>
</evidence>
<feature type="compositionally biased region" description="Basic and acidic residues" evidence="6">
    <location>
        <begin position="589"/>
        <end position="613"/>
    </location>
</feature>
<evidence type="ECO:0000313" key="9">
    <source>
        <dbReference type="EMBL" id="ORY84553.1"/>
    </source>
</evidence>
<feature type="transmembrane region" description="Helical" evidence="7">
    <location>
        <begin position="188"/>
        <end position="211"/>
    </location>
</feature>
<feature type="transmembrane region" description="Helical" evidence="7">
    <location>
        <begin position="554"/>
        <end position="572"/>
    </location>
</feature>
<keyword evidence="4 7" id="KW-1133">Transmembrane helix</keyword>
<feature type="domain" description="Na+/H+ antiporter NhaC-like C-terminal" evidence="8">
    <location>
        <begin position="205"/>
        <end position="543"/>
    </location>
</feature>
<feature type="transmembrane region" description="Helical" evidence="7">
    <location>
        <begin position="241"/>
        <end position="261"/>
    </location>
</feature>
<evidence type="ECO:0000256" key="5">
    <source>
        <dbReference type="ARBA" id="ARBA00023136"/>
    </source>
</evidence>
<feature type="transmembrane region" description="Helical" evidence="7">
    <location>
        <begin position="529"/>
        <end position="548"/>
    </location>
</feature>
<feature type="region of interest" description="Disordered" evidence="6">
    <location>
        <begin position="578"/>
        <end position="627"/>
    </location>
</feature>
<comment type="caution">
    <text evidence="9">The sequence shown here is derived from an EMBL/GenBank/DDBJ whole genome shotgun (WGS) entry which is preliminary data.</text>
</comment>
<dbReference type="STRING" id="1754190.A0A1Y2FKQ2"/>